<evidence type="ECO:0000256" key="4">
    <source>
        <dbReference type="ARBA" id="ARBA00023163"/>
    </source>
</evidence>
<dbReference type="InterPro" id="IPR036388">
    <property type="entry name" value="WH-like_DNA-bd_sf"/>
</dbReference>
<dbReference type="Proteomes" id="UP001595851">
    <property type="component" value="Unassembled WGS sequence"/>
</dbReference>
<comment type="caution">
    <text evidence="6">The sequence shown here is derived from an EMBL/GenBank/DDBJ whole genome shotgun (WGS) entry which is preliminary data.</text>
</comment>
<sequence>MLNPSHLRTLAEVIETGSFAEAARRLGYTSSAVSQQMAALERTVKAQLFEREAHGIRPSATAEFIAARGADLLVAIEELQEEIASVVAGRAGALRLGSFPTANARVVPLVIANLVRAHPGIEVQLDEGEPERILELLTAGSADVGVVYAYDLVPMTWPVELTPVELLVEDLVLLLPCGYRIQGPIEDVGVLRSEKWISSQADTAGSTCLARLCAARGFEPRIAFRSNDYDVVRGLVAAGVGVAVVPALAHMPDPAVRAQRLVSSPRTRRHVLALHRTANSNPLLGEALRALRQACRKIQEEI</sequence>
<dbReference type="PANTHER" id="PTHR30346">
    <property type="entry name" value="TRANSCRIPTIONAL DUAL REGULATOR HCAR-RELATED"/>
    <property type="match status" value="1"/>
</dbReference>
<dbReference type="EMBL" id="JBHSBI010000052">
    <property type="protein sequence ID" value="MFC4015906.1"/>
    <property type="molecule type" value="Genomic_DNA"/>
</dbReference>
<organism evidence="6 7">
    <name type="scientific">Nonomuraea purpurea</name>
    <dbReference type="NCBI Taxonomy" id="1849276"/>
    <lineage>
        <taxon>Bacteria</taxon>
        <taxon>Bacillati</taxon>
        <taxon>Actinomycetota</taxon>
        <taxon>Actinomycetes</taxon>
        <taxon>Streptosporangiales</taxon>
        <taxon>Streptosporangiaceae</taxon>
        <taxon>Nonomuraea</taxon>
    </lineage>
</organism>
<accession>A0ABV8GQE2</accession>
<evidence type="ECO:0000256" key="3">
    <source>
        <dbReference type="ARBA" id="ARBA00023125"/>
    </source>
</evidence>
<feature type="domain" description="HTH lysR-type" evidence="5">
    <location>
        <begin position="2"/>
        <end position="59"/>
    </location>
</feature>
<dbReference type="InterPro" id="IPR000847">
    <property type="entry name" value="LysR_HTH_N"/>
</dbReference>
<evidence type="ECO:0000256" key="1">
    <source>
        <dbReference type="ARBA" id="ARBA00009437"/>
    </source>
</evidence>
<keyword evidence="7" id="KW-1185">Reference proteome</keyword>
<gene>
    <name evidence="6" type="ORF">ACFOY2_52455</name>
</gene>
<evidence type="ECO:0000313" key="6">
    <source>
        <dbReference type="EMBL" id="MFC4015906.1"/>
    </source>
</evidence>
<keyword evidence="4" id="KW-0804">Transcription</keyword>
<dbReference type="Gene3D" id="3.40.190.10">
    <property type="entry name" value="Periplasmic binding protein-like II"/>
    <property type="match status" value="2"/>
</dbReference>
<dbReference type="PROSITE" id="PS50931">
    <property type="entry name" value="HTH_LYSR"/>
    <property type="match status" value="1"/>
</dbReference>
<dbReference type="RefSeq" id="WP_379535707.1">
    <property type="nucleotide sequence ID" value="NZ_JBHSBI010000052.1"/>
</dbReference>
<evidence type="ECO:0000259" key="5">
    <source>
        <dbReference type="PROSITE" id="PS50931"/>
    </source>
</evidence>
<proteinExistence type="inferred from homology"/>
<protein>
    <submittedName>
        <fullName evidence="6">LysR family transcriptional regulator</fullName>
    </submittedName>
</protein>
<keyword evidence="3" id="KW-0238">DNA-binding</keyword>
<reference evidence="7" key="1">
    <citation type="journal article" date="2019" name="Int. J. Syst. Evol. Microbiol.">
        <title>The Global Catalogue of Microorganisms (GCM) 10K type strain sequencing project: providing services to taxonomists for standard genome sequencing and annotation.</title>
        <authorList>
            <consortium name="The Broad Institute Genomics Platform"/>
            <consortium name="The Broad Institute Genome Sequencing Center for Infectious Disease"/>
            <person name="Wu L."/>
            <person name="Ma J."/>
        </authorList>
    </citation>
    <scope>NUCLEOTIDE SEQUENCE [LARGE SCALE GENOMIC DNA]</scope>
    <source>
        <strain evidence="7">TBRC 1276</strain>
    </source>
</reference>
<evidence type="ECO:0000256" key="2">
    <source>
        <dbReference type="ARBA" id="ARBA00023015"/>
    </source>
</evidence>
<dbReference type="Gene3D" id="1.10.10.10">
    <property type="entry name" value="Winged helix-like DNA-binding domain superfamily/Winged helix DNA-binding domain"/>
    <property type="match status" value="1"/>
</dbReference>
<dbReference type="SUPFAM" id="SSF53850">
    <property type="entry name" value="Periplasmic binding protein-like II"/>
    <property type="match status" value="1"/>
</dbReference>
<dbReference type="Pfam" id="PF00126">
    <property type="entry name" value="HTH_1"/>
    <property type="match status" value="1"/>
</dbReference>
<evidence type="ECO:0000313" key="7">
    <source>
        <dbReference type="Proteomes" id="UP001595851"/>
    </source>
</evidence>
<comment type="similarity">
    <text evidence="1">Belongs to the LysR transcriptional regulatory family.</text>
</comment>
<dbReference type="Pfam" id="PF03466">
    <property type="entry name" value="LysR_substrate"/>
    <property type="match status" value="1"/>
</dbReference>
<keyword evidence="2" id="KW-0805">Transcription regulation</keyword>
<dbReference type="InterPro" id="IPR005119">
    <property type="entry name" value="LysR_subst-bd"/>
</dbReference>
<dbReference type="InterPro" id="IPR036390">
    <property type="entry name" value="WH_DNA-bd_sf"/>
</dbReference>
<dbReference type="PANTHER" id="PTHR30346:SF29">
    <property type="entry name" value="LYSR SUBSTRATE-BINDING"/>
    <property type="match status" value="1"/>
</dbReference>
<name>A0ABV8GQE2_9ACTN</name>
<dbReference type="SUPFAM" id="SSF46785">
    <property type="entry name" value="Winged helix' DNA-binding domain"/>
    <property type="match status" value="1"/>
</dbReference>